<evidence type="ECO:0000256" key="1">
    <source>
        <dbReference type="ARBA" id="ARBA00007074"/>
    </source>
</evidence>
<dbReference type="InterPro" id="IPR038765">
    <property type="entry name" value="Papain-like_cys_pep_sf"/>
</dbReference>
<dbReference type="GO" id="GO:0006508">
    <property type="term" value="P:proteolysis"/>
    <property type="evidence" value="ECO:0007669"/>
    <property type="project" value="UniProtKB-KW"/>
</dbReference>
<dbReference type="PANTHER" id="PTHR47053:SF1">
    <property type="entry name" value="MUREIN DD-ENDOPEPTIDASE MEPH-RELATED"/>
    <property type="match status" value="1"/>
</dbReference>
<dbReference type="EMBL" id="FMUB01000009">
    <property type="protein sequence ID" value="SCX27910.1"/>
    <property type="molecule type" value="Genomic_DNA"/>
</dbReference>
<evidence type="ECO:0000256" key="2">
    <source>
        <dbReference type="ARBA" id="ARBA00022670"/>
    </source>
</evidence>
<evidence type="ECO:0000256" key="3">
    <source>
        <dbReference type="ARBA" id="ARBA00022801"/>
    </source>
</evidence>
<evidence type="ECO:0000313" key="6">
    <source>
        <dbReference type="EMBL" id="SCX27910.1"/>
    </source>
</evidence>
<evidence type="ECO:0000313" key="7">
    <source>
        <dbReference type="Proteomes" id="UP000199707"/>
    </source>
</evidence>
<dbReference type="GO" id="GO:0008234">
    <property type="term" value="F:cysteine-type peptidase activity"/>
    <property type="evidence" value="ECO:0007669"/>
    <property type="project" value="UniProtKB-KW"/>
</dbReference>
<keyword evidence="2" id="KW-0645">Protease</keyword>
<comment type="similarity">
    <text evidence="1">Belongs to the peptidase C40 family.</text>
</comment>
<dbReference type="Proteomes" id="UP000199707">
    <property type="component" value="Unassembled WGS sequence"/>
</dbReference>
<gene>
    <name evidence="6" type="ORF">SAMN02799620_04460</name>
</gene>
<dbReference type="STRING" id="1502745.SAMN02799620_04460"/>
<proteinExistence type="inferred from homology"/>
<protein>
    <submittedName>
        <fullName evidence="6">NlpC/P60 family protein</fullName>
    </submittedName>
</protein>
<dbReference type="AlphaFoldDB" id="A0A1G4WRF1"/>
<feature type="domain" description="NlpC/P60" evidence="5">
    <location>
        <begin position="140"/>
        <end position="274"/>
    </location>
</feature>
<dbReference type="InterPro" id="IPR000064">
    <property type="entry name" value="NLP_P60_dom"/>
</dbReference>
<dbReference type="PROSITE" id="PS51935">
    <property type="entry name" value="NLPC_P60"/>
    <property type="match status" value="1"/>
</dbReference>
<dbReference type="Pfam" id="PF00877">
    <property type="entry name" value="NLPC_P60"/>
    <property type="match status" value="1"/>
</dbReference>
<dbReference type="InterPro" id="IPR051202">
    <property type="entry name" value="Peptidase_C40"/>
</dbReference>
<keyword evidence="4" id="KW-0788">Thiol protease</keyword>
<dbReference type="PANTHER" id="PTHR47053">
    <property type="entry name" value="MUREIN DD-ENDOPEPTIDASE MEPH-RELATED"/>
    <property type="match status" value="1"/>
</dbReference>
<organism evidence="6 7">
    <name type="scientific">Mycolicibacterium fluoranthenivorans</name>
    <dbReference type="NCBI Taxonomy" id="258505"/>
    <lineage>
        <taxon>Bacteria</taxon>
        <taxon>Bacillati</taxon>
        <taxon>Actinomycetota</taxon>
        <taxon>Actinomycetes</taxon>
        <taxon>Mycobacteriales</taxon>
        <taxon>Mycobacteriaceae</taxon>
        <taxon>Mycolicibacterium</taxon>
    </lineage>
</organism>
<evidence type="ECO:0000256" key="4">
    <source>
        <dbReference type="ARBA" id="ARBA00022807"/>
    </source>
</evidence>
<dbReference type="SUPFAM" id="SSF54001">
    <property type="entry name" value="Cysteine proteinases"/>
    <property type="match status" value="1"/>
</dbReference>
<accession>A0A1G4WRF1</accession>
<reference evidence="7" key="1">
    <citation type="submission" date="2016-10" db="EMBL/GenBank/DDBJ databases">
        <authorList>
            <person name="Varghese N."/>
            <person name="Submissions S."/>
        </authorList>
    </citation>
    <scope>NUCLEOTIDE SEQUENCE [LARGE SCALE GENOMIC DNA]</scope>
    <source>
        <strain evidence="7">UNC267MFSha1.1M11</strain>
    </source>
</reference>
<dbReference type="RefSeq" id="WP_090361256.1">
    <property type="nucleotide sequence ID" value="NZ_FMUB01000009.1"/>
</dbReference>
<dbReference type="Gene3D" id="3.90.1720.10">
    <property type="entry name" value="endopeptidase domain like (from Nostoc punctiforme)"/>
    <property type="match status" value="1"/>
</dbReference>
<name>A0A1G4WRF1_9MYCO</name>
<sequence length="275" mass="30006">MYRLAFLVRVPSVACVIGIAVAAIWPAGISHGDTSQSSYHYSCDQDSLTADFVARDALPQTQVPPDHWYQTNADGHYINQGWGPAADALPAPEVPTNAGCDASTWKRERILAVAMRYINNPDNPLGLQYRHHHIPGWNPATSTYAAAAEENPDVDAPDKTIEWAAGPGLDCSNFTAWVYNYGLGIKFSGDVHQQFAGTAGPMGQAISRDGPFQPGDLIFLHPNGNTNEASHVVIFIDDQHIIDSRVNAQNLVGIQIRNREGWYRTAVLSAYRPIG</sequence>
<keyword evidence="3" id="KW-0378">Hydrolase</keyword>
<evidence type="ECO:0000259" key="5">
    <source>
        <dbReference type="PROSITE" id="PS51935"/>
    </source>
</evidence>